<dbReference type="AlphaFoldDB" id="A0A448WJT7"/>
<protein>
    <submittedName>
        <fullName evidence="1">Uncharacterized protein</fullName>
    </submittedName>
</protein>
<evidence type="ECO:0000313" key="1">
    <source>
        <dbReference type="EMBL" id="VEL13475.1"/>
    </source>
</evidence>
<evidence type="ECO:0000313" key="2">
    <source>
        <dbReference type="Proteomes" id="UP000784294"/>
    </source>
</evidence>
<name>A0A448WJT7_9PLAT</name>
<comment type="caution">
    <text evidence="1">The sequence shown here is derived from an EMBL/GenBank/DDBJ whole genome shotgun (WGS) entry which is preliminary data.</text>
</comment>
<keyword evidence="2" id="KW-1185">Reference proteome</keyword>
<accession>A0A448WJT7</accession>
<organism evidence="1 2">
    <name type="scientific">Protopolystoma xenopodis</name>
    <dbReference type="NCBI Taxonomy" id="117903"/>
    <lineage>
        <taxon>Eukaryota</taxon>
        <taxon>Metazoa</taxon>
        <taxon>Spiralia</taxon>
        <taxon>Lophotrochozoa</taxon>
        <taxon>Platyhelminthes</taxon>
        <taxon>Monogenea</taxon>
        <taxon>Polyopisthocotylea</taxon>
        <taxon>Polystomatidea</taxon>
        <taxon>Polystomatidae</taxon>
        <taxon>Protopolystoma</taxon>
    </lineage>
</organism>
<gene>
    <name evidence="1" type="ORF">PXEA_LOCUS6915</name>
</gene>
<proteinExistence type="predicted"/>
<dbReference type="Proteomes" id="UP000784294">
    <property type="component" value="Unassembled WGS sequence"/>
</dbReference>
<reference evidence="1" key="1">
    <citation type="submission" date="2018-11" db="EMBL/GenBank/DDBJ databases">
        <authorList>
            <consortium name="Pathogen Informatics"/>
        </authorList>
    </citation>
    <scope>NUCLEOTIDE SEQUENCE</scope>
</reference>
<dbReference type="EMBL" id="CAAALY010017910">
    <property type="protein sequence ID" value="VEL13475.1"/>
    <property type="molecule type" value="Genomic_DNA"/>
</dbReference>
<sequence length="110" mass="12394">MRVPKAFALTPLELGCHGERCACLSGLVTFDHLTLSTEECVNGKCSLTATDSYFLMHRLHLTVYSRLYRRAYTHACYDRRALSGLCEEDPKVGTATWRRDKPIEPGGQDN</sequence>